<dbReference type="Proteomes" id="UP000274131">
    <property type="component" value="Unassembled WGS sequence"/>
</dbReference>
<protein>
    <submittedName>
        <fullName evidence="3">Flocculation protein FLO11-like</fullName>
    </submittedName>
</protein>
<gene>
    <name evidence="1" type="ORF">EVEC_LOCUS6430</name>
</gene>
<sequence length="309" mass="32396">MGVVNTEESDVAVVPVPGVFTRGRWKCWDYRDNPVVEEKVLNYSDKVEKNAATNEDMDDPIVQVKKIYILLFDPNSRGKPVPDATSEIIFPSIDTSATAESLPQTIADVHASTEGSSTPVTMVFSGPITGNENGSLTSSKESSTIVVTSITPAPATLLRGASRAVTLPTSPEQQPLVSSTLTVLNEGEITVNSSVPLSPAVTQSSTTATISSLSPQASLANSSLVNPSLTNLASVNSNGTACSVSANVVQPARQILNRDSSVVQSSTSPVLSRQTSLASFSEVPNAAVPTMLSPIESVLEDAFFALMDL</sequence>
<proteinExistence type="predicted"/>
<accession>A0A0N4V909</accession>
<keyword evidence="2" id="KW-1185">Reference proteome</keyword>
<dbReference type="OrthoDB" id="5806782at2759"/>
<name>A0A0N4V909_ENTVE</name>
<evidence type="ECO:0000313" key="3">
    <source>
        <dbReference type="WBParaSite" id="EVEC_0000688201-mRNA-1"/>
    </source>
</evidence>
<organism evidence="3">
    <name type="scientific">Enterobius vermicularis</name>
    <name type="common">Human pinworm</name>
    <dbReference type="NCBI Taxonomy" id="51028"/>
    <lineage>
        <taxon>Eukaryota</taxon>
        <taxon>Metazoa</taxon>
        <taxon>Ecdysozoa</taxon>
        <taxon>Nematoda</taxon>
        <taxon>Chromadorea</taxon>
        <taxon>Rhabditida</taxon>
        <taxon>Spirurina</taxon>
        <taxon>Oxyuridomorpha</taxon>
        <taxon>Oxyuroidea</taxon>
        <taxon>Oxyuridae</taxon>
        <taxon>Enterobius</taxon>
    </lineage>
</organism>
<evidence type="ECO:0000313" key="1">
    <source>
        <dbReference type="EMBL" id="VDD91679.1"/>
    </source>
</evidence>
<dbReference type="EMBL" id="UXUI01008507">
    <property type="protein sequence ID" value="VDD91679.1"/>
    <property type="molecule type" value="Genomic_DNA"/>
</dbReference>
<dbReference type="WBParaSite" id="EVEC_0000688201-mRNA-1">
    <property type="protein sequence ID" value="EVEC_0000688201-mRNA-1"/>
    <property type="gene ID" value="EVEC_0000688201"/>
</dbReference>
<dbReference type="AlphaFoldDB" id="A0A0N4V909"/>
<reference evidence="3" key="1">
    <citation type="submission" date="2017-02" db="UniProtKB">
        <authorList>
            <consortium name="WormBaseParasite"/>
        </authorList>
    </citation>
    <scope>IDENTIFICATION</scope>
</reference>
<evidence type="ECO:0000313" key="2">
    <source>
        <dbReference type="Proteomes" id="UP000274131"/>
    </source>
</evidence>
<dbReference type="STRING" id="51028.A0A0N4V909"/>
<reference evidence="1 2" key="2">
    <citation type="submission" date="2018-10" db="EMBL/GenBank/DDBJ databases">
        <authorList>
            <consortium name="Pathogen Informatics"/>
        </authorList>
    </citation>
    <scope>NUCLEOTIDE SEQUENCE [LARGE SCALE GENOMIC DNA]</scope>
</reference>